<name>B6HUT9_PENRW</name>
<evidence type="ECO:0000313" key="2">
    <source>
        <dbReference type="Proteomes" id="UP000000724"/>
    </source>
</evidence>
<dbReference type="KEGG" id="pcs:N7525_005665"/>
<dbReference type="GeneID" id="8313702"/>
<organism evidence="1 2">
    <name type="scientific">Penicillium rubens (strain ATCC 28089 / DSM 1075 / NRRL 1951 / Wisconsin 54-1255)</name>
    <name type="common">Penicillium chrysogenum</name>
    <dbReference type="NCBI Taxonomy" id="500485"/>
    <lineage>
        <taxon>Eukaryota</taxon>
        <taxon>Fungi</taxon>
        <taxon>Dikarya</taxon>
        <taxon>Ascomycota</taxon>
        <taxon>Pezizomycotina</taxon>
        <taxon>Eurotiomycetes</taxon>
        <taxon>Eurotiomycetidae</taxon>
        <taxon>Eurotiales</taxon>
        <taxon>Aspergillaceae</taxon>
        <taxon>Penicillium</taxon>
        <taxon>Penicillium chrysogenum species complex</taxon>
    </lineage>
</organism>
<proteinExistence type="predicted"/>
<dbReference type="Proteomes" id="UP000000724">
    <property type="component" value="Contig Pc00c22"/>
</dbReference>
<reference evidence="1 2" key="1">
    <citation type="journal article" date="2008" name="Nat. Biotechnol.">
        <title>Genome sequencing and analysis of the filamentous fungus Penicillium chrysogenum.</title>
        <authorList>
            <person name="van den Berg M.A."/>
            <person name="Albang R."/>
            <person name="Albermann K."/>
            <person name="Badger J.H."/>
            <person name="Daran J.-M."/>
            <person name="Driessen A.J.M."/>
            <person name="Garcia-Estrada C."/>
            <person name="Fedorova N.D."/>
            <person name="Harris D.M."/>
            <person name="Heijne W.H.M."/>
            <person name="Joardar V.S."/>
            <person name="Kiel J.A.K.W."/>
            <person name="Kovalchuk A."/>
            <person name="Martin J.F."/>
            <person name="Nierman W.C."/>
            <person name="Nijland J.G."/>
            <person name="Pronk J.T."/>
            <person name="Roubos J.A."/>
            <person name="van der Klei I.J."/>
            <person name="van Peij N.N.M.E."/>
            <person name="Veenhuis M."/>
            <person name="von Doehren H."/>
            <person name="Wagner C."/>
            <person name="Wortman J.R."/>
            <person name="Bovenberg R.A.L."/>
        </authorList>
    </citation>
    <scope>NUCLEOTIDE SEQUENCE [LARGE SCALE GENOMIC DNA]</scope>
    <source>
        <strain evidence="2">ATCC 28089 / DSM 1075 / NRRL 1951 / Wisconsin 54-1255</strain>
    </source>
</reference>
<protein>
    <submittedName>
        <fullName evidence="1">Uncharacterized protein</fullName>
    </submittedName>
</protein>
<accession>B6HUT9</accession>
<keyword evidence="2" id="KW-1185">Reference proteome</keyword>
<dbReference type="HOGENOM" id="CLU_1750313_0_0_1"/>
<dbReference type="VEuPathDB" id="FungiDB:PCH_Pc22g05550"/>
<gene>
    <name evidence="1" type="ORF">Pc22g05550</name>
    <name evidence="1" type="ORF">PCH_Pc22g05550</name>
</gene>
<dbReference type="EMBL" id="AM920437">
    <property type="protein sequence ID" value="CAP97843.1"/>
    <property type="molecule type" value="Genomic_DNA"/>
</dbReference>
<evidence type="ECO:0000313" key="1">
    <source>
        <dbReference type="EMBL" id="CAP97843.1"/>
    </source>
</evidence>
<sequence length="149" mass="16975">MSVDRHIDDLGNRLSPRTPQMWKVDICDLGVTTLTPDSLRSDRNARSACQDDTVFSIGKPQDEEKVSEVLESVLEFNVLFFFIFMIKVLDLDYRGEKEDRGTNAIVTLPIQRRLVYRAQLWYCSTSAGIGALQVDYYAGCRLYPVSCIL</sequence>
<dbReference type="AlphaFoldDB" id="B6HUT9"/>